<organism evidence="8 9">
    <name type="scientific">Helicoverpa armigera</name>
    <name type="common">Cotton bollworm</name>
    <name type="synonym">Heliothis armigera</name>
    <dbReference type="NCBI Taxonomy" id="29058"/>
    <lineage>
        <taxon>Eukaryota</taxon>
        <taxon>Metazoa</taxon>
        <taxon>Ecdysozoa</taxon>
        <taxon>Arthropoda</taxon>
        <taxon>Hexapoda</taxon>
        <taxon>Insecta</taxon>
        <taxon>Pterygota</taxon>
        <taxon>Neoptera</taxon>
        <taxon>Endopterygota</taxon>
        <taxon>Lepidoptera</taxon>
        <taxon>Glossata</taxon>
        <taxon>Ditrysia</taxon>
        <taxon>Noctuoidea</taxon>
        <taxon>Noctuidae</taxon>
        <taxon>Heliothinae</taxon>
        <taxon>Helicoverpa</taxon>
    </lineage>
</organism>
<proteinExistence type="inferred from homology"/>
<dbReference type="OrthoDB" id="5565075at2759"/>
<evidence type="ECO:0000256" key="5">
    <source>
        <dbReference type="ARBA" id="ARBA00023157"/>
    </source>
</evidence>
<dbReference type="GO" id="GO:0004252">
    <property type="term" value="F:serine-type endopeptidase activity"/>
    <property type="evidence" value="ECO:0007669"/>
    <property type="project" value="InterPro"/>
</dbReference>
<dbReference type="InterPro" id="IPR001314">
    <property type="entry name" value="Peptidase_S1A"/>
</dbReference>
<evidence type="ECO:0000256" key="3">
    <source>
        <dbReference type="ARBA" id="ARBA00022801"/>
    </source>
</evidence>
<dbReference type="Pfam" id="PF00089">
    <property type="entry name" value="Trypsin"/>
    <property type="match status" value="1"/>
</dbReference>
<feature type="domain" description="Peptidase S1" evidence="7">
    <location>
        <begin position="27"/>
        <end position="243"/>
    </location>
</feature>
<keyword evidence="3" id="KW-0378">Hydrolase</keyword>
<accession>A0A2W1BBX9</accession>
<dbReference type="PANTHER" id="PTHR24276:SF98">
    <property type="entry name" value="FI18310P1-RELATED"/>
    <property type="match status" value="1"/>
</dbReference>
<keyword evidence="9" id="KW-1185">Reference proteome</keyword>
<feature type="signal peptide" evidence="6">
    <location>
        <begin position="1"/>
        <end position="19"/>
    </location>
</feature>
<dbReference type="EMBL" id="KZ150183">
    <property type="protein sequence ID" value="PZC72478.1"/>
    <property type="molecule type" value="Genomic_DNA"/>
</dbReference>
<keyword evidence="5" id="KW-1015">Disulfide bond</keyword>
<keyword evidence="2" id="KW-0645">Protease</keyword>
<dbReference type="InterPro" id="IPR043504">
    <property type="entry name" value="Peptidase_S1_PA_chymotrypsin"/>
</dbReference>
<keyword evidence="4" id="KW-0720">Serine protease</keyword>
<gene>
    <name evidence="8" type="primary">HaOG200390</name>
    <name evidence="8" type="ORF">B5X24_HaOG200390</name>
</gene>
<reference evidence="8 9" key="1">
    <citation type="journal article" date="2017" name="BMC Biol.">
        <title>Genomic innovations, transcriptional plasticity and gene loss underlying the evolution and divergence of two highly polyphagous and invasive Helicoverpa pest species.</title>
        <authorList>
            <person name="Pearce S.L."/>
            <person name="Clarke D.F."/>
            <person name="East P.D."/>
            <person name="Elfekih S."/>
            <person name="Gordon K.H."/>
            <person name="Jermiin L.S."/>
            <person name="McGaughran A."/>
            <person name="Oakeshott J.G."/>
            <person name="Papanikolaou A."/>
            <person name="Perera O.P."/>
            <person name="Rane R.V."/>
            <person name="Richards S."/>
            <person name="Tay W.T."/>
            <person name="Walsh T.K."/>
            <person name="Anderson A."/>
            <person name="Anderson C.J."/>
            <person name="Asgari S."/>
            <person name="Board P.G."/>
            <person name="Bretschneider A."/>
            <person name="Campbell P.M."/>
            <person name="Chertemps T."/>
            <person name="Christeller J.T."/>
            <person name="Coppin C.W."/>
            <person name="Downes S.J."/>
            <person name="Duan G."/>
            <person name="Farnsworth C.A."/>
            <person name="Good R.T."/>
            <person name="Han L.B."/>
            <person name="Han Y.C."/>
            <person name="Hatje K."/>
            <person name="Horne I."/>
            <person name="Huang Y.P."/>
            <person name="Hughes D.S."/>
            <person name="Jacquin-Joly E."/>
            <person name="James W."/>
            <person name="Jhangiani S."/>
            <person name="Kollmar M."/>
            <person name="Kuwar S.S."/>
            <person name="Li S."/>
            <person name="Liu N.Y."/>
            <person name="Maibeche M.T."/>
            <person name="Miller J.R."/>
            <person name="Montagne N."/>
            <person name="Perry T."/>
            <person name="Qu J."/>
            <person name="Song S.V."/>
            <person name="Sutton G.G."/>
            <person name="Vogel H."/>
            <person name="Walenz B.P."/>
            <person name="Xu W."/>
            <person name="Zhang H.J."/>
            <person name="Zou Z."/>
            <person name="Batterham P."/>
            <person name="Edwards O.R."/>
            <person name="Feyereisen R."/>
            <person name="Gibbs R.A."/>
            <person name="Heckel D.G."/>
            <person name="McGrath A."/>
            <person name="Robin C."/>
            <person name="Scherer S.E."/>
            <person name="Worley K.C."/>
            <person name="Wu Y.D."/>
        </authorList>
    </citation>
    <scope>NUCLEOTIDE SEQUENCE [LARGE SCALE GENOMIC DNA]</scope>
    <source>
        <strain evidence="8">Harm_GR_Male_#8</strain>
        <tissue evidence="8">Whole organism</tissue>
    </source>
</reference>
<evidence type="ECO:0000256" key="4">
    <source>
        <dbReference type="ARBA" id="ARBA00022825"/>
    </source>
</evidence>
<dbReference type="InterPro" id="IPR001254">
    <property type="entry name" value="Trypsin_dom"/>
</dbReference>
<dbReference type="PROSITE" id="PS00134">
    <property type="entry name" value="TRYPSIN_HIS"/>
    <property type="match status" value="1"/>
</dbReference>
<dbReference type="PRINTS" id="PR00722">
    <property type="entry name" value="CHYMOTRYPSIN"/>
</dbReference>
<dbReference type="InterPro" id="IPR050430">
    <property type="entry name" value="Peptidase_S1"/>
</dbReference>
<evidence type="ECO:0000313" key="8">
    <source>
        <dbReference type="EMBL" id="PZC72478.1"/>
    </source>
</evidence>
<dbReference type="AlphaFoldDB" id="A0A2W1BBX9"/>
<evidence type="ECO:0000256" key="6">
    <source>
        <dbReference type="SAM" id="SignalP"/>
    </source>
</evidence>
<dbReference type="SUPFAM" id="SSF50494">
    <property type="entry name" value="Trypsin-like serine proteases"/>
    <property type="match status" value="1"/>
</dbReference>
<dbReference type="PANTHER" id="PTHR24276">
    <property type="entry name" value="POLYSERASE-RELATED"/>
    <property type="match status" value="1"/>
</dbReference>
<dbReference type="PROSITE" id="PS50240">
    <property type="entry name" value="TRYPSIN_DOM"/>
    <property type="match status" value="1"/>
</dbReference>
<protein>
    <recommendedName>
        <fullName evidence="7">Peptidase S1 domain-containing protein</fullName>
    </recommendedName>
</protein>
<sequence length="252" mass="28478">MYFYIICLCLSVLTVHGAASPEIQRLVYEGFKHDPKEHGFMVLIGKFWSNHTDQFKDSCTGSIIDRQWIITAAHCFLKDVTDVPIIQRIGMKERRIGYVRQRDIIMHPNYLPSEPWEYDLALLRTEKPIPFDEHASSIPLAWSRGPGQEGLFGGYGKSEFGSGTPLIGEAVLERECLAPFARTPRQFLCSRSTESLTAHGDSGGPVFTRDGLVGVILGVEESLHESVFLDISQKFNWIEQVTGIYPQRRMTV</sequence>
<dbReference type="Gene3D" id="2.40.10.10">
    <property type="entry name" value="Trypsin-like serine proteases"/>
    <property type="match status" value="1"/>
</dbReference>
<dbReference type="SMART" id="SM00020">
    <property type="entry name" value="Tryp_SPc"/>
    <property type="match status" value="1"/>
</dbReference>
<evidence type="ECO:0000259" key="7">
    <source>
        <dbReference type="PROSITE" id="PS50240"/>
    </source>
</evidence>
<evidence type="ECO:0000256" key="1">
    <source>
        <dbReference type="ARBA" id="ARBA00007664"/>
    </source>
</evidence>
<feature type="chain" id="PRO_5016135578" description="Peptidase S1 domain-containing protein" evidence="6">
    <location>
        <begin position="20"/>
        <end position="252"/>
    </location>
</feature>
<dbReference type="InterPro" id="IPR009003">
    <property type="entry name" value="Peptidase_S1_PA"/>
</dbReference>
<keyword evidence="6" id="KW-0732">Signal</keyword>
<evidence type="ECO:0000256" key="2">
    <source>
        <dbReference type="ARBA" id="ARBA00022670"/>
    </source>
</evidence>
<dbReference type="GO" id="GO:0006508">
    <property type="term" value="P:proteolysis"/>
    <property type="evidence" value="ECO:0007669"/>
    <property type="project" value="UniProtKB-KW"/>
</dbReference>
<name>A0A2W1BBX9_HELAM</name>
<evidence type="ECO:0000313" key="9">
    <source>
        <dbReference type="Proteomes" id="UP000249218"/>
    </source>
</evidence>
<dbReference type="Proteomes" id="UP000249218">
    <property type="component" value="Unassembled WGS sequence"/>
</dbReference>
<comment type="similarity">
    <text evidence="1">Belongs to the peptidase S1 family.</text>
</comment>
<dbReference type="InterPro" id="IPR018114">
    <property type="entry name" value="TRYPSIN_HIS"/>
</dbReference>